<dbReference type="AlphaFoldDB" id="A0A915DPP7"/>
<dbReference type="InterPro" id="IPR050868">
    <property type="entry name" value="ELMO_domain-containing"/>
</dbReference>
<evidence type="ECO:0000259" key="1">
    <source>
        <dbReference type="PROSITE" id="PS51335"/>
    </source>
</evidence>
<protein>
    <submittedName>
        <fullName evidence="3">ELMO domain-containing protein</fullName>
    </submittedName>
</protein>
<feature type="domain" description="ELMO" evidence="1">
    <location>
        <begin position="65"/>
        <end position="213"/>
    </location>
</feature>
<name>A0A915DPP7_9BILA</name>
<dbReference type="Pfam" id="PF04727">
    <property type="entry name" value="ELMO_CED12"/>
    <property type="match status" value="1"/>
</dbReference>
<evidence type="ECO:0000313" key="3">
    <source>
        <dbReference type="WBParaSite" id="jg21807"/>
    </source>
</evidence>
<organism evidence="2 3">
    <name type="scientific">Ditylenchus dipsaci</name>
    <dbReference type="NCBI Taxonomy" id="166011"/>
    <lineage>
        <taxon>Eukaryota</taxon>
        <taxon>Metazoa</taxon>
        <taxon>Ecdysozoa</taxon>
        <taxon>Nematoda</taxon>
        <taxon>Chromadorea</taxon>
        <taxon>Rhabditida</taxon>
        <taxon>Tylenchina</taxon>
        <taxon>Tylenchomorpha</taxon>
        <taxon>Sphaerularioidea</taxon>
        <taxon>Anguinidae</taxon>
        <taxon>Anguininae</taxon>
        <taxon>Ditylenchus</taxon>
    </lineage>
</organism>
<dbReference type="PANTHER" id="PTHR12771">
    <property type="entry name" value="ENGULFMENT AND CELL MOTILITY"/>
    <property type="match status" value="1"/>
</dbReference>
<dbReference type="PROSITE" id="PS51335">
    <property type="entry name" value="ELMO"/>
    <property type="match status" value="1"/>
</dbReference>
<evidence type="ECO:0000313" key="2">
    <source>
        <dbReference type="Proteomes" id="UP000887574"/>
    </source>
</evidence>
<accession>A0A915DPP7</accession>
<reference evidence="3" key="1">
    <citation type="submission" date="2022-11" db="UniProtKB">
        <authorList>
            <consortium name="WormBaseParasite"/>
        </authorList>
    </citation>
    <scope>IDENTIFICATION</scope>
</reference>
<dbReference type="InterPro" id="IPR006816">
    <property type="entry name" value="ELMO_dom"/>
</dbReference>
<dbReference type="Proteomes" id="UP000887574">
    <property type="component" value="Unplaced"/>
</dbReference>
<sequence length="226" mass="25260">MAASSFQAVWTKLASTDLSDEKAKATKEIHDSTVQVLENSTASSSIFNKLLPTVSRPLRSTTLVDEQLLIVALSKVAFCNSDPVHWELLYSIFRFTMDDSRDQAVMLLGSRFRVSNGLTSQMIGQLLELSNDHLQGFPLAVVGLNFTQMILERVKQSKLNYIATKENSFVSCVNGIYRGSFIVFMRMWKSRNCSIGDFAAVSSEIKELIKRKPKQLLNMAILSHSA</sequence>
<dbReference type="PANTHER" id="PTHR12771:SF2">
    <property type="entry name" value="ELMO DOMAIN-CONTAINING PROTEIN 3"/>
    <property type="match status" value="1"/>
</dbReference>
<proteinExistence type="predicted"/>
<keyword evidence="2" id="KW-1185">Reference proteome</keyword>
<dbReference type="WBParaSite" id="jg21807">
    <property type="protein sequence ID" value="jg21807"/>
    <property type="gene ID" value="jg21807"/>
</dbReference>